<name>A0ACC1HS99_9FUNG</name>
<sequence>AKYLLELQDREVKEADSLTDAELLMEVLEMREALEECKNEEQLAELRVKNNANVDRVIKALTEAFRNRDYGAAQGLTIQLQYWDNLRQAIHHWTPGKPSFINH</sequence>
<reference evidence="1" key="1">
    <citation type="submission" date="2022-06" db="EMBL/GenBank/DDBJ databases">
        <title>Phylogenomic reconstructions and comparative analyses of Kickxellomycotina fungi.</title>
        <authorList>
            <person name="Reynolds N.K."/>
            <person name="Stajich J.E."/>
            <person name="Barry K."/>
            <person name="Grigoriev I.V."/>
            <person name="Crous P."/>
            <person name="Smith M.E."/>
        </authorList>
    </citation>
    <scope>NUCLEOTIDE SEQUENCE</scope>
    <source>
        <strain evidence="1">RSA 2271</strain>
    </source>
</reference>
<feature type="non-terminal residue" evidence="1">
    <location>
        <position position="1"/>
    </location>
</feature>
<dbReference type="EMBL" id="JAMZIH010000593">
    <property type="protein sequence ID" value="KAJ1679112.1"/>
    <property type="molecule type" value="Genomic_DNA"/>
</dbReference>
<accession>A0ACC1HS99</accession>
<organism evidence="1 2">
    <name type="scientific">Spiromyces aspiralis</name>
    <dbReference type="NCBI Taxonomy" id="68401"/>
    <lineage>
        <taxon>Eukaryota</taxon>
        <taxon>Fungi</taxon>
        <taxon>Fungi incertae sedis</taxon>
        <taxon>Zoopagomycota</taxon>
        <taxon>Kickxellomycotina</taxon>
        <taxon>Kickxellomycetes</taxon>
        <taxon>Kickxellales</taxon>
        <taxon>Kickxellaceae</taxon>
        <taxon>Spiromyces</taxon>
    </lineage>
</organism>
<evidence type="ECO:0000313" key="1">
    <source>
        <dbReference type="EMBL" id="KAJ1679112.1"/>
    </source>
</evidence>
<proteinExistence type="predicted"/>
<comment type="caution">
    <text evidence="1">The sequence shown here is derived from an EMBL/GenBank/DDBJ whole genome shotgun (WGS) entry which is preliminary data.</text>
</comment>
<keyword evidence="2" id="KW-1185">Reference proteome</keyword>
<evidence type="ECO:0000313" key="2">
    <source>
        <dbReference type="Proteomes" id="UP001145114"/>
    </source>
</evidence>
<gene>
    <name evidence="1" type="primary">JAC1</name>
    <name evidence="1" type="ORF">EV182_002703</name>
</gene>
<dbReference type="Proteomes" id="UP001145114">
    <property type="component" value="Unassembled WGS sequence"/>
</dbReference>
<protein>
    <submittedName>
        <fullName evidence="1">Molecular chaperone</fullName>
    </submittedName>
</protein>